<dbReference type="Pfam" id="PF00724">
    <property type="entry name" value="Oxidored_FMN"/>
    <property type="match status" value="1"/>
</dbReference>
<dbReference type="CDD" id="cd02803">
    <property type="entry name" value="OYE_like_FMN_family"/>
    <property type="match status" value="1"/>
</dbReference>
<gene>
    <name evidence="3" type="primary">nemA_2</name>
    <name evidence="3" type="ORF">LMG21510_03181</name>
</gene>
<dbReference type="EMBL" id="CAJZAH010000003">
    <property type="protein sequence ID" value="CAG9176989.1"/>
    <property type="molecule type" value="Genomic_DNA"/>
</dbReference>
<keyword evidence="3" id="KW-0560">Oxidoreductase</keyword>
<feature type="domain" description="NADH:flavin oxidoreductase/NADH oxidase N-terminal" evidence="2">
    <location>
        <begin position="12"/>
        <end position="347"/>
    </location>
</feature>
<dbReference type="InterPro" id="IPR045247">
    <property type="entry name" value="Oye-like"/>
</dbReference>
<dbReference type="InterPro" id="IPR013785">
    <property type="entry name" value="Aldolase_TIM"/>
</dbReference>
<dbReference type="Gene3D" id="3.20.20.70">
    <property type="entry name" value="Aldolase class I"/>
    <property type="match status" value="1"/>
</dbReference>
<keyword evidence="4" id="KW-1185">Reference proteome</keyword>
<dbReference type="PANTHER" id="PTHR22893:SF91">
    <property type="entry name" value="NADPH DEHYDROGENASE 2-RELATED"/>
    <property type="match status" value="1"/>
</dbReference>
<organism evidence="3 4">
    <name type="scientific">Cupriavidus respiraculi</name>
    <dbReference type="NCBI Taxonomy" id="195930"/>
    <lineage>
        <taxon>Bacteria</taxon>
        <taxon>Pseudomonadati</taxon>
        <taxon>Pseudomonadota</taxon>
        <taxon>Betaproteobacteria</taxon>
        <taxon>Burkholderiales</taxon>
        <taxon>Burkholderiaceae</taxon>
        <taxon>Cupriavidus</taxon>
    </lineage>
</organism>
<dbReference type="GO" id="GO:0016491">
    <property type="term" value="F:oxidoreductase activity"/>
    <property type="evidence" value="ECO:0007669"/>
    <property type="project" value="UniProtKB-KW"/>
</dbReference>
<name>A0ABN7YU33_9BURK</name>
<evidence type="ECO:0000256" key="1">
    <source>
        <dbReference type="SAM" id="MobiDB-lite"/>
    </source>
</evidence>
<evidence type="ECO:0000313" key="3">
    <source>
        <dbReference type="EMBL" id="CAG9176989.1"/>
    </source>
</evidence>
<dbReference type="Proteomes" id="UP000721236">
    <property type="component" value="Unassembled WGS sequence"/>
</dbReference>
<dbReference type="EC" id="1.3.1.-" evidence="3"/>
<dbReference type="InterPro" id="IPR001155">
    <property type="entry name" value="OxRdtase_FMN_N"/>
</dbReference>
<evidence type="ECO:0000313" key="4">
    <source>
        <dbReference type="Proteomes" id="UP000721236"/>
    </source>
</evidence>
<protein>
    <submittedName>
        <fullName evidence="3">N-ethylmaleimide reductase</fullName>
        <ecNumber evidence="3">1.3.1.-</ecNumber>
    </submittedName>
</protein>
<feature type="region of interest" description="Disordered" evidence="1">
    <location>
        <begin position="363"/>
        <end position="385"/>
    </location>
</feature>
<dbReference type="PANTHER" id="PTHR22893">
    <property type="entry name" value="NADH OXIDOREDUCTASE-RELATED"/>
    <property type="match status" value="1"/>
</dbReference>
<proteinExistence type="predicted"/>
<dbReference type="RefSeq" id="WP_224042691.1">
    <property type="nucleotide sequence ID" value="NZ_CAJZAH010000003.1"/>
</dbReference>
<sequence length="385" mass="40458">MTRPALPDLPGLLAPFRLGPLTLPNRLAVAPMTRISATDDGVPTAAMARYYARFARGGFGLVITEGIYTDCAYAQGYANQPGLTDMAQALAWRDVVRAVHAGGGRIVAQLMHAGALSQANRFRGDTVGPSAVRPVGEQMRVYAGTGPYRMPRAMTEAEIGDAVAGFARAATLAREVAGFDAVEIHGANGYLLDQFLTGHTNQRTDRWGGDIQDRVRLAVETAHAVRAAVGAGFPLGIRISQGKVNDFHHKWPEAAQGAATVFGALAGAGVDYLHVTEFEAWRPAFPGDPSSLVEHARRAAPGLPIVANGGLHDTARALEVLRQGADLVALGRGALANPDFPGRLAAALQPRPFDPALLSPLGNLKPGEVTEEEHAGRVTAQPAAG</sequence>
<evidence type="ECO:0000259" key="2">
    <source>
        <dbReference type="Pfam" id="PF00724"/>
    </source>
</evidence>
<accession>A0ABN7YU33</accession>
<reference evidence="3 4" key="1">
    <citation type="submission" date="2021-08" db="EMBL/GenBank/DDBJ databases">
        <authorList>
            <person name="Peeters C."/>
        </authorList>
    </citation>
    <scope>NUCLEOTIDE SEQUENCE [LARGE SCALE GENOMIC DNA]</scope>
    <source>
        <strain evidence="3 4">LMG 21510</strain>
    </source>
</reference>
<comment type="caution">
    <text evidence="3">The sequence shown here is derived from an EMBL/GenBank/DDBJ whole genome shotgun (WGS) entry which is preliminary data.</text>
</comment>
<dbReference type="SUPFAM" id="SSF51395">
    <property type="entry name" value="FMN-linked oxidoreductases"/>
    <property type="match status" value="1"/>
</dbReference>